<dbReference type="InterPro" id="IPR000713">
    <property type="entry name" value="Mur_ligase_N"/>
</dbReference>
<organism evidence="15 16">
    <name type="scientific">Tannerella sp. oral taxon BU063 isolate Cell 2</name>
    <dbReference type="NCBI Taxonomy" id="1411148"/>
    <lineage>
        <taxon>Bacteria</taxon>
        <taxon>Pseudomonadati</taxon>
        <taxon>Bacteroidota</taxon>
        <taxon>Bacteroidia</taxon>
        <taxon>Bacteroidales</taxon>
        <taxon>Tannerellaceae</taxon>
        <taxon>Tannerella</taxon>
    </lineage>
</organism>
<keyword evidence="8 10" id="KW-0131">Cell cycle</keyword>
<keyword evidence="1 10" id="KW-0963">Cytoplasm</keyword>
<dbReference type="SUPFAM" id="SSF63418">
    <property type="entry name" value="MurE/MurF N-terminal domain"/>
    <property type="match status" value="1"/>
</dbReference>
<dbReference type="Gene3D" id="3.40.1390.10">
    <property type="entry name" value="MurE/MurF, N-terminal domain"/>
    <property type="match status" value="1"/>
</dbReference>
<dbReference type="GO" id="GO:0005524">
    <property type="term" value="F:ATP binding"/>
    <property type="evidence" value="ECO:0007669"/>
    <property type="project" value="UniProtKB-UniRule"/>
</dbReference>
<evidence type="ECO:0000259" key="12">
    <source>
        <dbReference type="Pfam" id="PF01225"/>
    </source>
</evidence>
<keyword evidence="5 10" id="KW-0067">ATP-binding</keyword>
<comment type="caution">
    <text evidence="15">The sequence shown here is derived from an EMBL/GenBank/DDBJ whole genome shotgun (WGS) entry which is preliminary data.</text>
</comment>
<dbReference type="AlphaFoldDB" id="W2C8D0"/>
<dbReference type="InterPro" id="IPR004101">
    <property type="entry name" value="Mur_ligase_C"/>
</dbReference>
<evidence type="ECO:0000256" key="6">
    <source>
        <dbReference type="ARBA" id="ARBA00022960"/>
    </source>
</evidence>
<dbReference type="Pfam" id="PF02875">
    <property type="entry name" value="Mur_ligase_C"/>
    <property type="match status" value="1"/>
</dbReference>
<keyword evidence="6 10" id="KW-0133">Cell shape</keyword>
<protein>
    <recommendedName>
        <fullName evidence="10 11">UDP-N-acetylmuramoyl-tripeptide--D-alanyl-D-alanine ligase</fullName>
        <ecNumber evidence="10 11">6.3.2.10</ecNumber>
    </recommendedName>
    <alternativeName>
        <fullName evidence="10">D-alanyl-D-alanine-adding enzyme</fullName>
    </alternativeName>
</protein>
<evidence type="ECO:0000256" key="3">
    <source>
        <dbReference type="ARBA" id="ARBA00022618"/>
    </source>
</evidence>
<feature type="domain" description="Mur ligase C-terminal" evidence="13">
    <location>
        <begin position="307"/>
        <end position="420"/>
    </location>
</feature>
<dbReference type="GO" id="GO:0008360">
    <property type="term" value="P:regulation of cell shape"/>
    <property type="evidence" value="ECO:0007669"/>
    <property type="project" value="UniProtKB-KW"/>
</dbReference>
<dbReference type="SUPFAM" id="SSF53623">
    <property type="entry name" value="MurD-like peptide ligases, catalytic domain"/>
    <property type="match status" value="1"/>
</dbReference>
<evidence type="ECO:0000256" key="1">
    <source>
        <dbReference type="ARBA" id="ARBA00022490"/>
    </source>
</evidence>
<dbReference type="InterPro" id="IPR036615">
    <property type="entry name" value="Mur_ligase_C_dom_sf"/>
</dbReference>
<dbReference type="EC" id="6.3.2.10" evidence="10 11"/>
<dbReference type="Pfam" id="PF08245">
    <property type="entry name" value="Mur_ligase_M"/>
    <property type="match status" value="1"/>
</dbReference>
<dbReference type="Proteomes" id="UP000018837">
    <property type="component" value="Unassembled WGS sequence"/>
</dbReference>
<dbReference type="UniPathway" id="UPA00219"/>
<evidence type="ECO:0000259" key="14">
    <source>
        <dbReference type="Pfam" id="PF08245"/>
    </source>
</evidence>
<evidence type="ECO:0000256" key="7">
    <source>
        <dbReference type="ARBA" id="ARBA00022984"/>
    </source>
</evidence>
<evidence type="ECO:0000313" key="16">
    <source>
        <dbReference type="Proteomes" id="UP000018837"/>
    </source>
</evidence>
<keyword evidence="2 10" id="KW-0436">Ligase</keyword>
<evidence type="ECO:0000256" key="9">
    <source>
        <dbReference type="ARBA" id="ARBA00023316"/>
    </source>
</evidence>
<evidence type="ECO:0000313" key="15">
    <source>
        <dbReference type="EMBL" id="ETK02752.1"/>
    </source>
</evidence>
<dbReference type="PANTHER" id="PTHR43024">
    <property type="entry name" value="UDP-N-ACETYLMURAMOYL-TRIPEPTIDE--D-ALANYL-D-ALANINE LIGASE"/>
    <property type="match status" value="1"/>
</dbReference>
<dbReference type="EMBL" id="AYUF01000300">
    <property type="protein sequence ID" value="ETK02752.1"/>
    <property type="molecule type" value="Genomic_DNA"/>
</dbReference>
<dbReference type="PATRIC" id="fig|1411148.3.peg.280"/>
<gene>
    <name evidence="10" type="primary">murF</name>
    <name evidence="15" type="ORF">N425_02560</name>
</gene>
<dbReference type="InterPro" id="IPR035911">
    <property type="entry name" value="MurE/MurF_N"/>
</dbReference>
<evidence type="ECO:0000256" key="2">
    <source>
        <dbReference type="ARBA" id="ARBA00022598"/>
    </source>
</evidence>
<reference evidence="15 16" key="1">
    <citation type="submission" date="2013-11" db="EMBL/GenBank/DDBJ databases">
        <title>Single cell genomics of uncultured Tannerella BU063 (oral taxon 286).</title>
        <authorList>
            <person name="Beall C.J."/>
            <person name="Campbell A.G."/>
            <person name="Griffen A.L."/>
            <person name="Podar M."/>
            <person name="Leys E.J."/>
        </authorList>
    </citation>
    <scope>NUCLEOTIDE SEQUENCE [LARGE SCALE GENOMIC DNA]</scope>
    <source>
        <strain evidence="15">Cell 2</strain>
    </source>
</reference>
<feature type="domain" description="Mur ligase N-terminal catalytic" evidence="12">
    <location>
        <begin position="16"/>
        <end position="60"/>
    </location>
</feature>
<evidence type="ECO:0000256" key="8">
    <source>
        <dbReference type="ARBA" id="ARBA00023306"/>
    </source>
</evidence>
<sequence length="432" mass="46890">MTPQDLYPLFLRHPAVTTDSRRVTPGSLFFALKGDNFDGNAFALQALRDGCAYAIVDDPALPDDPRLLRVDSVLDALQGLARLHRETLRTPIVGITGTNGKTTTKELVAAVLARRLRTLCTEGNFNNHIGVPLTLLRLTKAHEVAVVEMGANHPGEIRDLCAIARPDCGLITNVGRAHLEGFGSFEGVVRTKGELYDFLRATGGRIFIDEDNEHLTAIAGGADSVGYGCTMRPTTRIAGQTVDGPPPFLAFAWQERGDDRQHTVTTRLVGGYNLKNALAAVAVGRTFGIPADDICRAIADYTPTNNRSQWMETSRNRLLIDAYNANPSSMRAAIDNFSAWTVTPKAVILGDMYELGEESPSLHAEVVRRLETCRFDRVILCGPRFAAVGGPFTCYPTVEALTAALAESPLSGYHILIKGSHGMHLERLIAAL</sequence>
<dbReference type="GO" id="GO:0005737">
    <property type="term" value="C:cytoplasm"/>
    <property type="evidence" value="ECO:0007669"/>
    <property type="project" value="UniProtKB-SubCell"/>
</dbReference>
<comment type="function">
    <text evidence="10 11">Involved in cell wall formation. Catalyzes the final step in the synthesis of UDP-N-acetylmuramoyl-pentapeptide, the precursor of murein.</text>
</comment>
<feature type="binding site" evidence="10">
    <location>
        <begin position="97"/>
        <end position="103"/>
    </location>
    <ligand>
        <name>ATP</name>
        <dbReference type="ChEBI" id="CHEBI:30616"/>
    </ligand>
</feature>
<keyword evidence="7 10" id="KW-0573">Peptidoglycan synthesis</keyword>
<accession>W2C8D0</accession>
<comment type="pathway">
    <text evidence="10 11">Cell wall biogenesis; peptidoglycan biosynthesis.</text>
</comment>
<feature type="domain" description="Mur ligase central" evidence="14">
    <location>
        <begin position="95"/>
        <end position="283"/>
    </location>
</feature>
<dbReference type="HAMAP" id="MF_02019">
    <property type="entry name" value="MurF"/>
    <property type="match status" value="1"/>
</dbReference>
<dbReference type="GO" id="GO:0071555">
    <property type="term" value="P:cell wall organization"/>
    <property type="evidence" value="ECO:0007669"/>
    <property type="project" value="UniProtKB-KW"/>
</dbReference>
<keyword evidence="3 10" id="KW-0132">Cell division</keyword>
<dbReference type="Gene3D" id="3.90.190.20">
    <property type="entry name" value="Mur ligase, C-terminal domain"/>
    <property type="match status" value="1"/>
</dbReference>
<comment type="catalytic activity">
    <reaction evidence="10 11">
        <text>D-alanyl-D-alanine + UDP-N-acetyl-alpha-D-muramoyl-L-alanyl-gamma-D-glutamyl-meso-2,6-diaminopimelate + ATP = UDP-N-acetyl-alpha-D-muramoyl-L-alanyl-gamma-D-glutamyl-meso-2,6-diaminopimeloyl-D-alanyl-D-alanine + ADP + phosphate + H(+)</text>
        <dbReference type="Rhea" id="RHEA:28374"/>
        <dbReference type="ChEBI" id="CHEBI:15378"/>
        <dbReference type="ChEBI" id="CHEBI:30616"/>
        <dbReference type="ChEBI" id="CHEBI:43474"/>
        <dbReference type="ChEBI" id="CHEBI:57822"/>
        <dbReference type="ChEBI" id="CHEBI:61386"/>
        <dbReference type="ChEBI" id="CHEBI:83905"/>
        <dbReference type="ChEBI" id="CHEBI:456216"/>
        <dbReference type="EC" id="6.3.2.10"/>
    </reaction>
</comment>
<dbReference type="GO" id="GO:0009252">
    <property type="term" value="P:peptidoglycan biosynthetic process"/>
    <property type="evidence" value="ECO:0007669"/>
    <property type="project" value="UniProtKB-UniRule"/>
</dbReference>
<comment type="similarity">
    <text evidence="10">Belongs to the MurCDEF family. MurF subfamily.</text>
</comment>
<evidence type="ECO:0000256" key="11">
    <source>
        <dbReference type="RuleBase" id="RU004136"/>
    </source>
</evidence>
<keyword evidence="9 10" id="KW-0961">Cell wall biogenesis/degradation</keyword>
<evidence type="ECO:0000256" key="10">
    <source>
        <dbReference type="HAMAP-Rule" id="MF_02019"/>
    </source>
</evidence>
<dbReference type="GO" id="GO:0051301">
    <property type="term" value="P:cell division"/>
    <property type="evidence" value="ECO:0007669"/>
    <property type="project" value="UniProtKB-KW"/>
</dbReference>
<dbReference type="SUPFAM" id="SSF53244">
    <property type="entry name" value="MurD-like peptide ligases, peptide-binding domain"/>
    <property type="match status" value="1"/>
</dbReference>
<dbReference type="GO" id="GO:0008766">
    <property type="term" value="F:UDP-N-acetylmuramoylalanyl-D-glutamyl-2,6-diaminopimelate-D-alanyl-D-alanine ligase activity"/>
    <property type="evidence" value="ECO:0007669"/>
    <property type="project" value="RHEA"/>
</dbReference>
<name>W2C8D0_9BACT</name>
<dbReference type="InterPro" id="IPR051046">
    <property type="entry name" value="MurCDEF_CellWall_CoF430Synth"/>
</dbReference>
<dbReference type="InterPro" id="IPR013221">
    <property type="entry name" value="Mur_ligase_cen"/>
</dbReference>
<dbReference type="Gene3D" id="3.40.1190.10">
    <property type="entry name" value="Mur-like, catalytic domain"/>
    <property type="match status" value="1"/>
</dbReference>
<dbReference type="Pfam" id="PF01225">
    <property type="entry name" value="Mur_ligase"/>
    <property type="match status" value="1"/>
</dbReference>
<proteinExistence type="inferred from homology"/>
<dbReference type="GO" id="GO:0047480">
    <property type="term" value="F:UDP-N-acetylmuramoyl-tripeptide-D-alanyl-D-alanine ligase activity"/>
    <property type="evidence" value="ECO:0007669"/>
    <property type="project" value="UniProtKB-UniRule"/>
</dbReference>
<dbReference type="NCBIfam" id="TIGR01143">
    <property type="entry name" value="murF"/>
    <property type="match status" value="1"/>
</dbReference>
<evidence type="ECO:0000259" key="13">
    <source>
        <dbReference type="Pfam" id="PF02875"/>
    </source>
</evidence>
<evidence type="ECO:0000256" key="4">
    <source>
        <dbReference type="ARBA" id="ARBA00022741"/>
    </source>
</evidence>
<keyword evidence="4 10" id="KW-0547">Nucleotide-binding</keyword>
<dbReference type="InterPro" id="IPR036565">
    <property type="entry name" value="Mur-like_cat_sf"/>
</dbReference>
<evidence type="ECO:0000256" key="5">
    <source>
        <dbReference type="ARBA" id="ARBA00022840"/>
    </source>
</evidence>
<dbReference type="InterPro" id="IPR005863">
    <property type="entry name" value="UDP-N-AcMur_synth"/>
</dbReference>
<dbReference type="PANTHER" id="PTHR43024:SF1">
    <property type="entry name" value="UDP-N-ACETYLMURAMOYL-TRIPEPTIDE--D-ALANYL-D-ALANINE LIGASE"/>
    <property type="match status" value="1"/>
</dbReference>
<comment type="subcellular location">
    <subcellularLocation>
        <location evidence="10 11">Cytoplasm</location>
    </subcellularLocation>
</comment>